<dbReference type="PROSITE" id="PS52019">
    <property type="entry name" value="PKS_MFAS_DH"/>
    <property type="match status" value="1"/>
</dbReference>
<keyword evidence="12" id="KW-1185">Reference proteome</keyword>
<dbReference type="InterPro" id="IPR002364">
    <property type="entry name" value="Quin_OxRdtase/zeta-crystal_CS"/>
</dbReference>
<dbReference type="InterPro" id="IPR013968">
    <property type="entry name" value="PKS_KR"/>
</dbReference>
<feature type="region of interest" description="Disordered" evidence="7">
    <location>
        <begin position="686"/>
        <end position="715"/>
    </location>
</feature>
<dbReference type="InterPro" id="IPR011032">
    <property type="entry name" value="GroES-like_sf"/>
</dbReference>
<dbReference type="PANTHER" id="PTHR43775">
    <property type="entry name" value="FATTY ACID SYNTHASE"/>
    <property type="match status" value="1"/>
</dbReference>
<feature type="region of interest" description="N-terminal hotdog fold" evidence="6">
    <location>
        <begin position="6821"/>
        <end position="6978"/>
    </location>
</feature>
<dbReference type="Pfam" id="PF00550">
    <property type="entry name" value="PP-binding"/>
    <property type="match status" value="6"/>
</dbReference>
<feature type="compositionally biased region" description="Low complexity" evidence="7">
    <location>
        <begin position="1651"/>
        <end position="1684"/>
    </location>
</feature>
<keyword evidence="4" id="KW-0677">Repeat</keyword>
<feature type="active site" description="Proton acceptor; for dehydratase activity" evidence="6">
    <location>
        <position position="6859"/>
    </location>
</feature>
<dbReference type="Pfam" id="PF08240">
    <property type="entry name" value="ADH_N"/>
    <property type="match status" value="1"/>
</dbReference>
<evidence type="ECO:0000256" key="7">
    <source>
        <dbReference type="SAM" id="MobiDB-lite"/>
    </source>
</evidence>
<dbReference type="Pfam" id="PF13193">
    <property type="entry name" value="AMP-binding_C"/>
    <property type="match status" value="1"/>
</dbReference>
<dbReference type="InterPro" id="IPR020841">
    <property type="entry name" value="PKS_Beta-ketoAc_synthase_dom"/>
</dbReference>
<feature type="compositionally biased region" description="Low complexity" evidence="7">
    <location>
        <begin position="4992"/>
        <end position="5006"/>
    </location>
</feature>
<dbReference type="InterPro" id="IPR014031">
    <property type="entry name" value="Ketoacyl_synth_C"/>
</dbReference>
<evidence type="ECO:0000259" key="9">
    <source>
        <dbReference type="PROSITE" id="PS52004"/>
    </source>
</evidence>
<evidence type="ECO:0000256" key="2">
    <source>
        <dbReference type="ARBA" id="ARBA00022553"/>
    </source>
</evidence>
<feature type="region of interest" description="Disordered" evidence="7">
    <location>
        <begin position="2740"/>
        <end position="2760"/>
    </location>
</feature>
<dbReference type="SMART" id="SM00829">
    <property type="entry name" value="PKS_ER"/>
    <property type="match status" value="3"/>
</dbReference>
<dbReference type="Gene3D" id="3.40.50.720">
    <property type="entry name" value="NAD(P)-binding Rossmann-like Domain"/>
    <property type="match status" value="5"/>
</dbReference>
<dbReference type="InterPro" id="IPR036736">
    <property type="entry name" value="ACP-like_sf"/>
</dbReference>
<proteinExistence type="predicted"/>
<dbReference type="Gene3D" id="3.40.47.10">
    <property type="match status" value="3"/>
</dbReference>
<dbReference type="SMART" id="SM00823">
    <property type="entry name" value="PKS_PP"/>
    <property type="match status" value="6"/>
</dbReference>
<feature type="domain" description="Carrier" evidence="8">
    <location>
        <begin position="1286"/>
        <end position="1364"/>
    </location>
</feature>
<dbReference type="SUPFAM" id="SSF56801">
    <property type="entry name" value="Acetyl-CoA synthetase-like"/>
    <property type="match status" value="1"/>
</dbReference>
<feature type="region of interest" description="Disordered" evidence="7">
    <location>
        <begin position="6104"/>
        <end position="6137"/>
    </location>
</feature>
<dbReference type="PROSITE" id="PS50075">
    <property type="entry name" value="CARRIER"/>
    <property type="match status" value="6"/>
</dbReference>
<dbReference type="SUPFAM" id="SSF50129">
    <property type="entry name" value="GroES-like"/>
    <property type="match status" value="3"/>
</dbReference>
<dbReference type="SMART" id="SM00825">
    <property type="entry name" value="PKS_KS"/>
    <property type="match status" value="3"/>
</dbReference>
<dbReference type="PANTHER" id="PTHR43775:SF37">
    <property type="entry name" value="SI:DKEY-61P9.11"/>
    <property type="match status" value="1"/>
</dbReference>
<dbReference type="Pfam" id="PF21089">
    <property type="entry name" value="PKS_DH_N"/>
    <property type="match status" value="2"/>
</dbReference>
<keyword evidence="2" id="KW-0597">Phosphoprotein</keyword>
<dbReference type="InterPro" id="IPR006162">
    <property type="entry name" value="Ppantetheine_attach_site"/>
</dbReference>
<dbReference type="Gene3D" id="3.10.129.110">
    <property type="entry name" value="Polyketide synthase dehydratase"/>
    <property type="match status" value="1"/>
</dbReference>
<dbReference type="InterPro" id="IPR009081">
    <property type="entry name" value="PP-bd_ACP"/>
</dbReference>
<feature type="domain" description="Carrier" evidence="8">
    <location>
        <begin position="988"/>
        <end position="1067"/>
    </location>
</feature>
<dbReference type="GO" id="GO:0008270">
    <property type="term" value="F:zinc ion binding"/>
    <property type="evidence" value="ECO:0007669"/>
    <property type="project" value="InterPro"/>
</dbReference>
<dbReference type="CDD" id="cd05274">
    <property type="entry name" value="KR_FAS_SDR_x"/>
    <property type="match status" value="1"/>
</dbReference>
<evidence type="ECO:0000256" key="4">
    <source>
        <dbReference type="ARBA" id="ARBA00022737"/>
    </source>
</evidence>
<feature type="compositionally biased region" description="Polar residues" evidence="7">
    <location>
        <begin position="705"/>
        <end position="715"/>
    </location>
</feature>
<dbReference type="InterPro" id="IPR025110">
    <property type="entry name" value="AMP-bd_C"/>
</dbReference>
<dbReference type="Proteomes" id="UP000232323">
    <property type="component" value="Unassembled WGS sequence"/>
</dbReference>
<feature type="compositionally biased region" description="Pro residues" evidence="7">
    <location>
        <begin position="1383"/>
        <end position="1405"/>
    </location>
</feature>
<dbReference type="OrthoDB" id="552819at2759"/>
<name>A0A250WQL1_9CHLO</name>
<feature type="domain" description="Carrier" evidence="8">
    <location>
        <begin position="6022"/>
        <end position="6097"/>
    </location>
</feature>
<dbReference type="GO" id="GO:0004312">
    <property type="term" value="F:fatty acid synthase activity"/>
    <property type="evidence" value="ECO:0007669"/>
    <property type="project" value="TreeGrafter"/>
</dbReference>
<sequence>MGGVQTVDRMTNKTADVVGQAADSSISPASPACTNPDDDFEAATSSRPAPGGDDIIMDIWNLMPWAKERYGNSLSVVDLSAAGGVKSPDQAGILTYSQFTTSCVQLAAHMWTEKGMRRGTCIGVMLRNSVEVLQAHFAAAATHSIIVNVNVGLTGPELAHVLTDSGCQVLIVDTEFRSIVAAAAADLTLTNIANDTATASPSLKTIIWVVKPNVNINPILLQELKLCLRGLTNVMFRDCFMLEMTTERFMPWRDKQAVNEGFNADDGFHMYYTSGTTGRPKGVLLSHRIVMMHALGCIQEMHLNHQDVWLHAAPLFHLVDVFAVYSITLVGGRHIILPTFNAQEALITIERERVTVSNVASTMAALMASNPILPVLDLTCLRLLSCGGSPQPPSVVRSCIAQLGCEFFLSYGMTECCGKISMSILPEAWRKHKATQLLKQQAVLSIESEASSSAAYNFTSADLEAMVCTSGRPFMLMQVRVVQIPAEGEDEVDEEELPPCGSSCAIDKIKQYVDIVPGSGAVGEVWCRGPTVFQGYWKDEKATQESFMPGGWFRTGDLATVDVHGYMTVVDRKKDMILVGGENVYCTEVEAACVSHPSVAAAAAFALPSQVMGEMVAVAVVLKVEEEQQVKGVNHKLVVDEKELMEWCRSRLAHYKLPSQVSFVDGLPTTSSGKVMKTRLRSQLVPVEGQRLSPTGESRSADALPSSQPHPIPHNTQHVISEAYLLASSNPSLPLCLPPKEAARAPTHDHHNVHLQASLSSLESAMLSVQSAFRNRLPVCFELAEGAGWDLDPTSTQILIVDNNSDVIEQVRKVVHGGMSCSCSLLGLLSGSVTDQLISELSVMQGSNDPQLRGLALHIAAIPQECLCASGITTVPETVAKKRREVLRYSILCAVENMPPLGSLLVPHWFPRLQPPSPKLPGEACRTDVNLIGGAENPTLISWRQDDLFLAPVQRSQGALSSSVDSKAAEIALSEQHGTPAVHEDSFGVLQNIVLRAVKEVLMLGPGSTEQHDLDVDVPLMNMGLTSTTAVQLTTTLEDWLGSSLSPTLVFDYPTVTDICQYLVSEGHSSAVSQQPGKHHGNKQLLQSQEITMLNPMLGTAGACGGSADNSIRICSRVVTSSYAAAESGRSSSSCEEAPLQGSIRCNNLMAALTSIFRSIVGLSVDDASVDPTTPLMNLGLTSSTAVQFTSALEDKLGASLPPTLVFDYPSLAEMTEFLELEGFGVLPSNWPQQMTASLGPVAADLQHIAVSHNVQCMMTSQSVAALRTGGSSSGLGAHIDDQHVPVLERIRWMLAETFNTVTGLPKDLPVDDSVPLINLGMTSTTAVQFTSALEEKLGVSLPPTLVFDYPSLTEIAEYILSESAVMPQQTETPFPPHHHHLPSPPPPPPPPPLLPPLSPPPPPHLSSADLVITPVNLLQPNQLSPGVLSRAPCTVEGIERTFIVTEMGTSAPSPVLRNTAQTANDSQQHEEAMAHAIEALHKALRRRVPVLPILQSSGVMSNVDLSANSTLILPLTPHMSIVDQLKAVQSDLRAAFSSATGMVRSIYLMAVHGGHIPSQEVTALALLLRELRIQGFTVNIMEVSSALIMTMPERHGSKGMELRYCVLSAAQGMPTLSYILAPLRYTAMAEQSNQVPNEPKVGINRVDHNATTASQPPPADAASPTLPKRSPSSFPAASTPSSTLKGRSIKLPLSSTLIPLTGCGAHPGSSSTARSHPSGLTQLATRHNQLVPAVSSFPSQHTFISTGQSHGFQNPSPVPSICGLASSGPLLRGRVIPLNLPPSQQPPSSQQLNQPQGPTSRTSTSIMPALPAASIAPSTALALKALPSTSGSHVLLAISAACHVAPGGGLDGQSLGMPYGFAHSSAFYSSRRQGCIPHQGTDRSSVPPLARWDIEAETFAAATAAGEQLPMRFGSFLESAELFDATAFGLSKAEATLMDPQQRLLLESFAMLRYDDHQQTASSVPSSTTATSTAFAPQSSSPIVGVYVGVSQLEYARMILDQRVPVNAYYATGAHLSVTSGRLSFAFGLRGPAITVDTACSSSLVACHLAASDILRKTLMNKSGSHTSQAGSAVLGVNLTLASSWTQACNRAGMLSLEGRCKTLDASADGYLRAEGCGALMLRPWSPPSINSSSDAPGANVQVAADLGERSAPAWLPLAVLCGSAVNQDGRSSSLTAPNGPSQQAVIRFALAEGGLETGQLSKLELHGTGTPLGDPIEVGAAAAVLNHTSTANRGGTSKVRAGKATPITFTALKAEMGHAEPAAGILGLCRALHQLQHQLTRPLLHLRHLNPYLESSMQTLTTTAPYRQQDTQHPSSSSAAARLDSSVCRALLPRSLAPWSLCRKYSEQAASLMPDSVGGATEQLRHEGGLTGLTVGISAFAFQGTNGHAILAALKPKVVVSSQPSSAQVMPNEAQSYPTYLVVRERFWVHPLVHPLATRVLINHAGASVSLTPSSMLNSTYASSVSIQFQLPSARLSYLMDHRVMGLPLLPAAAMLEMACAAVSTALPDSATTQAGQEQQAGASATNWCISGLTIMRPIIMPQQALGDSNDLGSVHDLPSTSSHESAVLKYRSGDGIIVTCAVLLESGTVQLSSERQGEGNAVGQAAPRAMVATGTVTRVTSALSSLARNDEAAGVTEGCLHALAPAAVSLNMSSSLQARSTSSRLLAIWLGVAEHVSLLASKAAASHYQSGIHPSIQANKHAALTNLSSLPSSPEGRSSRNIFTDSLPQIPSLGRLCSSSCQDPESSGSVQQTSTSWQSEGYLANPGMMDSALHLGVANPGSGAKIPVSAGAFLACNSAIDHPCSLLHDHLWTVLASGPSSLLAGGDKKGEGMRRSMAGRSSSNVVTISCMSNKRKAALHGLETVTMNQRNAPSSSATPLVASKEAAGAAVVMASALRQEQQVLQDDELQVAYEIQWQMSEALPAVESLNELRDLVPRSAALVRDLSSVLAKAPTFVITPQILSSRHFCENATSSTAVEAVASALQIVQGIAASYRLQRDEESAALLPTHLRDILASTGSLGGGGDGGGVLLYPVGDEPNSGRGHKVQHTTCAVSSGVSGLLRTAATEAAKGSWNMQLQNSFSCPPLSAVMPSGRDTISGGLESAASHGQMIKWSPGLLKNLTSSSVSISFGSDGLPTEAPHHEGPSHAELDQFSSVEGHLEEGAAITPCLLAVPQLIRCLPPLMVSEAGGSEWIQLKPRPRGSLGGLVPEKVDMQAAVGSLGFGEVLVAVKAVGVNFRDVLNVLGMYPGDPGEPGSDCAGTVLAMGPLQQQQQLGDSVTGSTYTYNFNVSDSVFGLSHGCLGTIVAGPACMMALVPPGLSLQDAATMPTVFMTVEAALQSNAALLPGETILLHAAAGGVGLAGTQVAYSIGAEVLGTAGGHNKRALLRSLNTGTVKHAAGSRDTLFLEDLLLREGDSRKHIGSVDVVLNSLTSPGMVSASLALLSQGGRMVELGKRDIWGHRRTSQERPDVQYSLLAIDFLPPQLLGGLMASVAQKVAEGKLHPLRSMCYSLASAAAAMRALAQAAHAGKVVVMAPSRGPDLQPGSTQDVARGMQALVTGGTGGLGTLMSSWMVSTGLAARVVLLGRSGRLPLAAATAYPILSGWSQIVLSRAELVTLSADTAFAEDARCAISSAGRSHFDVVLHAAGVLTDAMLGNQTLSHVRRASAPKLGGLTALLGSSASPQGLLTPLSKVVVFSSVASLVGAAGQASYVAANASMDAWACRAEKKGLSCTAVQWGAWSSAGMASETVKARLERLGQGVLSPQAGLEALAQVLKEGFITDSRNLLTVPSLICVNPFKWKKYLQAAERMEQIVPQMYRQLYTEAYPAVSPEPVVMEQAGFIEPMVEGRKVFAALPKPALQTPGTASTVSRAFIQSEVDAALSEVLGSKLEPDQPLMSAGLDSLGAVEYVNLVSRRLGVQLPSTLVFDYPTTAAIAAFIEIKLASKLAGGKTLQKSATVFVDAKGFQTLSGAAAPLQQSQELGQDFLNALILATVAPSHATQLGATLSGPSQFIPSRSLLPSHSNQHAATTATASAVGITGLLCRPLMQNEASGHLNGCACHPHLNMQSATLSWVADSVVPIPLSRWDRHPTAPKSGVSYSGLLKGKSLHAESLGSTSHQLGAQFGAFMVDCEVFDASAFGLSQAEATSMDPQHRLLLESAAELVSSAKTQQQQRQVLVQQDTRGAVHNMKALDALSAPSVAVYVGISWTEYHRLSEVHAGMAGSSTSGPYEAQGAVLSVAAGRISYHLGLTGPSMAIDTACSSSLVATDLAVQQIRQQPLKVRPSELQGALVGGINMMLMPQTTAMFQSAGMLSPDGRCKTLDASADGYVRGEACTMAMLQNFSVIQSLGKNDETDHAKGATPQCYAVLLGTSVNQDGRSSALTAPNGPAQQEVIRQAISNAEASKGLAGGSCQVTSLQMHGTGTSLGDPIEVGAALEVLMDVTLKGDADEQLKATRSRLSLLGNKSTVGHSEPAAGITALAYGVIQIYQQNSAPLLQLRMLNPYVVSAIQNAAEVATGHLMAPRQPQPLSIIPSLVEDQHRQCMGVSAFAFQGTNAHVVMTRHLPEASVGHEQIMNTSSKHEAHVLGFRKLPWEGSTTWVHPTWHVLVDSVSLHAIGIPNLSKTLTAYFECQLTRARHSSLWDHVVADMALLPAAASLSMASSCLVTLLASALPVGRSQSMGILHILPSLLLTNCTLPSPCLLNKMTQKGSSSTSSTPACSSEEQQGLICAVDLTAGKISVMTPVDLTDSHKTRRGDPNVHLSALVGQSTYRQSSEEDAKAHVSKEGVLHASHASHASKCLHLLRHLLARSTPTASSFLSSQPNLSACGAVDVNSVHEAAASFADPSQLDCTLQLAAVAAACLSPKATPSKASGLASDSVTTPYPSPLRVPASLACMPVMQAANTAISAMSSPQNLFSSVVVRRGQSPGSINCNIYIQHYLSAPHTVTHTTSSGRVANRVESSLHSLSGLEAREVQPDSLQRIVAKQQQQKQQSKGATGKQREELPGSKAKTVIKERGDVRRERRRWELGDERTELYDEASTIQGGAVHKDVQAQEPSTLQEVMYEVQRVATGVSSLDLDANNVRHEGAGVRKGELLTLALPTLPSGMMVSAASQLALSQQLVSLTAISHSGHLKTHRLSTVGFKAIRSLAPCITGKSPCELSSNTSGLHALVKTMALEGGGDLSYEEKDPNISVQACSHDSTRPSMAGHPFLTTLELRQTSPGIGCPDHAVEDRDTTGSSCYASVKYHDLLVPSKLLPSSESGLPSTGDFQLVPKPPGSLSSLVPVPVWRSCHDGQRILPSMTVRVKAVGLNFRDLLMVLGMYPGSDLDPPGGDCSGTVLSSSTLPPGTSVFGLAAGCLGTLVHCHPDTMVVMPEQLSFEQAATMPTVFMTAHMAFDKATVVQSGHKVLVHAAAGGVGLASLQVLRDRGALMVATAGGPPKRGLLRSLGSNHVSGSRDTSFIEELVLGCKGMDVILNTLTSPGLVSAALSLINEGGSLVEISKRDIWHSGRAAQERPDVHFNMVAVDFLPSHQVHEAMSQVAAGAARGVLTPLPVAAHGLHSVSSALRQMSQARHVGKVVVSVSLPSNSGSYDLVSNKPPINNSSPVIPLLRNPLEAVTVTGGLGALGILTASWLASQGVKRIILVGRSGRLATQSDRSSAPSSILAGSHEQVADSSTSSAFSCLPPPLLSNSACHSAHVTSIAGDMSASEDVAVVCSCNFQSQVENEHGCTVSGTFLQPGHPSSSPPQLWIHAGGVLSDASLINHTLQGLRSVLAPKMAAASLPSAVTGGSASQGGLLPIRTHVLFSSVASLLGSAGQAGYSFANGVLDEAASALSSSGLPVLSVQWGAWAGAGMAAGGSNTTRPSTATATSDGIVARKIQRLGLMMLPPSLGLQALGQVLGGEVCSALRRVSEVTAVVPFLWPRFLSRLTNKQGSTLRSGDVGAGARGSSSSVLSLPFFFSNFSDQAVAEKTGDGAPTPGNGVGEKVHITGKEATTRDTALQVSQKTGDQKVQQEDVLLSVLSIVEGVTGRSDVALDVPLMSSGLDSLGAVELRNSLEAAFGVSLPSTLVFDYPTIQSIVDYIKSAALFKSGPGYDDSSDDEGSIIGTEEDVSSPSEGEGSSIAGSETSLTVDEVRRRVVEVVADVLGGGFDIDSTMGETPLMASGLDSLGAVELRNTLQTSFQTSLPATLVMDYPTPRAISTFIFTLLKQTTVVNKQLLPSSSTVRSSTIRVRRGMQLLPPSTLSASQGLLRRASLTDNLVGIASMCTITPGCYASTIRTTAAGHLACSAAALSSCLSDKVVDAVGSIPHNRWCVEDHVDLFEKSSGPVRFGAFLPAIELFDATAFGINEREAALMDPQQRLLLLSAAQAIQDASSEHQSMSSSVAGVPRSKWGVFIGVSALDYSRMASRYCPSSITAFTATGSLSLSVAAGRLSYTLDFRGPAMALDTACSSSLVACHSAMEGLSAGGCAGAMVGGVNVTLIPDTPAMFQKAGMLSPEGRCKTLDMSADGYVRAEACGVAMLVPLNANVNEEVQINGNRTSMNTSSLSSLTAIIRGSAVNQDGRSSALTAPNGPAQQEVIRQALSAASVQPSDVTSLQMHGTGTPLGDPIEVGAAAAVYQSSRGSATEECFSYLSSKSIFGHAEPASGVLGMLMGVQSLSNLTQIPINHLHALNPYVLTASQQETRNGSSSGICMPRQHMGRPLSNTERGSSHSQHTYPTAWRKAIKENGQVHDLCGVSAFAFQGTNAHVLLGRASSHLSLHTHLNPEHGASPRSQEGGGAQEWLLLPWHQQYLWLFPPNKQLAQTASILQLGKASRLKAGNNDHERVCMFETPLQASPRLAYIWDHVVNGRPLMPAAAMVEAALAAVTTLLPPDVAVSLQDVKISSPLLLPAIKKSTYFPLLQDDSCGEMTGPTRRSTGMPGEVVMRVLVALNHGSLRLASAVPGSRRTATRHLSAIFSTSPTSPSFSQQLPLSLSDNEVADTREVVTLSLRTRSQLSYSLFSSHAAALSQSNNSSGASSIGCILSALSENVNPGGLQVGGNVIHPAVADSCFQLGAVPHAGSIYDKHNKGSNLQSALPAEHQMRGREGPAHLPLQLRVPTSIQMVLPLSVRDQSVSQSSVSAGGRITSPSAWAIAYQAVSVGAAIPSEAAGTTSGGSYTETRTSFALQLAGCEGVPSGLQSTSSAGCIFKDLVATPIFKAHPVNNMTLTDSHPVVEGIQQLLTTATEGIEVSEEEPGLVYQTHYLVSEPCNGLAFEQALQTEDVPCLVVDQGRRGPLSSAPPGASLLSLMQSLFRITNPEGQNSSSQQSAPVQEFTLKLPSEPLVMSSNKLAGQYSSAGGTQLSSTDVLLDGCWSGMVKTAVLEGGAVPSVMLNTFSMDANAPKHMSSTRAAVTLFPNSSQSSGSVVNDMSMIQCGMLLLPGLLPVASASAVGSKLVEGYRLVPRPPGALSSLVPEAVPTASRVQGQQMTVRVKAVGLNFRDLLVVLGMYPGSDLDPPGGDCSGTVLSSSTLPPGTSVFGLAAGCLGTLVHCHPDTMVVMPEQLSFEQAATMPTVFMTAHMAFDKATVVQSGHKVLVHAAAGGVGLASLQVLRDRGAVMVATAGGPPKRGLLRSLGSNHVSGSRDTSFIEELVLGCKGMDVILNTLTSPGLVSAALSLITEGGNLVEISKRDIWYSGRAAQERPDVNFSMVAVDFLPSHQVHEAMSQVAAGAARGVLTPLPVAAHGLHSVSSALRQMSQARHV</sequence>
<feature type="region of interest" description="Disordered" evidence="7">
    <location>
        <begin position="1774"/>
        <end position="1805"/>
    </location>
</feature>
<evidence type="ECO:0000256" key="6">
    <source>
        <dbReference type="PROSITE-ProRule" id="PRU01363"/>
    </source>
</evidence>
<dbReference type="SMART" id="SM01294">
    <property type="entry name" value="PKS_PP_betabranch"/>
    <property type="match status" value="4"/>
</dbReference>
<dbReference type="GO" id="GO:0016491">
    <property type="term" value="F:oxidoreductase activity"/>
    <property type="evidence" value="ECO:0007669"/>
    <property type="project" value="InterPro"/>
</dbReference>
<dbReference type="PROSITE" id="PS00455">
    <property type="entry name" value="AMP_BINDING"/>
    <property type="match status" value="1"/>
</dbReference>
<feature type="domain" description="Ketosynthase family 3 (KS3)" evidence="9">
    <location>
        <begin position="4039"/>
        <end position="4569"/>
    </location>
</feature>
<dbReference type="CDD" id="cd05195">
    <property type="entry name" value="enoyl_red"/>
    <property type="match status" value="3"/>
</dbReference>
<dbReference type="InterPro" id="IPR057326">
    <property type="entry name" value="KR_dom"/>
</dbReference>
<dbReference type="InterPro" id="IPR036291">
    <property type="entry name" value="NAD(P)-bd_dom_sf"/>
</dbReference>
<keyword evidence="1" id="KW-0596">Phosphopantetheine</keyword>
<dbReference type="InterPro" id="IPR020843">
    <property type="entry name" value="ER"/>
</dbReference>
<dbReference type="InterPro" id="IPR042099">
    <property type="entry name" value="ANL_N_sf"/>
</dbReference>
<dbReference type="EMBL" id="BEGY01000002">
    <property type="protein sequence ID" value="GAX72979.1"/>
    <property type="molecule type" value="Genomic_DNA"/>
</dbReference>
<gene>
    <name evidence="11" type="ORF">CEUSTIGMA_g431.t1</name>
</gene>
<feature type="domain" description="Ketosynthase family 3 (KS3)" evidence="9">
    <location>
        <begin position="6269"/>
        <end position="6766"/>
    </location>
</feature>
<dbReference type="SUPFAM" id="SSF51735">
    <property type="entry name" value="NAD(P)-binding Rossmann-fold domains"/>
    <property type="match status" value="5"/>
</dbReference>
<feature type="region of interest" description="Disordered" evidence="7">
    <location>
        <begin position="1370"/>
        <end position="1409"/>
    </location>
</feature>
<dbReference type="SMART" id="SM00822">
    <property type="entry name" value="PKS_KR"/>
    <property type="match status" value="1"/>
</dbReference>
<evidence type="ECO:0000259" key="8">
    <source>
        <dbReference type="PROSITE" id="PS50075"/>
    </source>
</evidence>
<protein>
    <submittedName>
        <fullName evidence="11">Uncharacterized protein</fullName>
    </submittedName>
</protein>
<dbReference type="InterPro" id="IPR000873">
    <property type="entry name" value="AMP-dep_synth/lig_dom"/>
</dbReference>
<feature type="compositionally biased region" description="Low complexity" evidence="7">
    <location>
        <begin position="6123"/>
        <end position="6137"/>
    </location>
</feature>
<dbReference type="InterPro" id="IPR049552">
    <property type="entry name" value="PKS_DH_N"/>
</dbReference>
<dbReference type="STRING" id="1157962.A0A250WQL1"/>
<feature type="active site" description="Proton donor; for dehydratase activity" evidence="6">
    <location>
        <position position="7063"/>
    </location>
</feature>
<comment type="caution">
    <text evidence="11">The sequence shown here is derived from an EMBL/GenBank/DDBJ whole genome shotgun (WGS) entry which is preliminary data.</text>
</comment>
<feature type="domain" description="Carrier" evidence="8">
    <location>
        <begin position="3874"/>
        <end position="3948"/>
    </location>
</feature>
<feature type="domain" description="Ketosynthase family 3 (KS3)" evidence="9">
    <location>
        <begin position="1846"/>
        <end position="2395"/>
    </location>
</feature>
<feature type="compositionally biased region" description="Low complexity" evidence="7">
    <location>
        <begin position="21"/>
        <end position="32"/>
    </location>
</feature>
<dbReference type="Pfam" id="PF08659">
    <property type="entry name" value="KR"/>
    <property type="match status" value="3"/>
</dbReference>
<dbReference type="PROSITE" id="PS01162">
    <property type="entry name" value="QOR_ZETA_CRYSTAL"/>
    <property type="match status" value="2"/>
</dbReference>
<organism evidence="11 12">
    <name type="scientific">Chlamydomonas eustigma</name>
    <dbReference type="NCBI Taxonomy" id="1157962"/>
    <lineage>
        <taxon>Eukaryota</taxon>
        <taxon>Viridiplantae</taxon>
        <taxon>Chlorophyta</taxon>
        <taxon>core chlorophytes</taxon>
        <taxon>Chlorophyceae</taxon>
        <taxon>CS clade</taxon>
        <taxon>Chlamydomonadales</taxon>
        <taxon>Chlamydomonadaceae</taxon>
        <taxon>Chlamydomonas</taxon>
    </lineage>
</organism>
<feature type="domain" description="PKS/mFAS DH" evidence="10">
    <location>
        <begin position="6821"/>
        <end position="7159"/>
    </location>
</feature>
<dbReference type="SUPFAM" id="SSF47336">
    <property type="entry name" value="ACP-like"/>
    <property type="match status" value="6"/>
</dbReference>
<dbReference type="CDD" id="cd00833">
    <property type="entry name" value="PKS"/>
    <property type="match status" value="3"/>
</dbReference>
<dbReference type="InterPro" id="IPR013154">
    <property type="entry name" value="ADH-like_N"/>
</dbReference>
<dbReference type="InterPro" id="IPR045851">
    <property type="entry name" value="AMP-bd_C_sf"/>
</dbReference>
<dbReference type="GO" id="GO:0031177">
    <property type="term" value="F:phosphopantetheine binding"/>
    <property type="evidence" value="ECO:0007669"/>
    <property type="project" value="InterPro"/>
</dbReference>
<feature type="compositionally biased region" description="Acidic residues" evidence="7">
    <location>
        <begin position="6107"/>
        <end position="6122"/>
    </location>
</feature>
<feature type="domain" description="Carrier" evidence="8">
    <location>
        <begin position="1147"/>
        <end position="1223"/>
    </location>
</feature>
<evidence type="ECO:0000256" key="3">
    <source>
        <dbReference type="ARBA" id="ARBA00022679"/>
    </source>
</evidence>
<feature type="non-terminal residue" evidence="11">
    <location>
        <position position="7757"/>
    </location>
</feature>
<dbReference type="InterPro" id="IPR014030">
    <property type="entry name" value="Ketoacyl_synth_N"/>
</dbReference>
<dbReference type="Pfam" id="PF02801">
    <property type="entry name" value="Ketoacyl-synt_C"/>
    <property type="match status" value="3"/>
</dbReference>
<dbReference type="InterPro" id="IPR020807">
    <property type="entry name" value="PKS_DH"/>
</dbReference>
<evidence type="ECO:0000256" key="5">
    <source>
        <dbReference type="ARBA" id="ARBA00023268"/>
    </source>
</evidence>
<feature type="compositionally biased region" description="Low complexity" evidence="7">
    <location>
        <begin position="1787"/>
        <end position="1797"/>
    </location>
</feature>
<dbReference type="PROSITE" id="PS52004">
    <property type="entry name" value="KS3_2"/>
    <property type="match status" value="3"/>
</dbReference>
<dbReference type="PROSITE" id="PS00012">
    <property type="entry name" value="PHOSPHOPANTETHEINE"/>
    <property type="match status" value="2"/>
</dbReference>
<dbReference type="Gene3D" id="3.10.129.10">
    <property type="entry name" value="Hotdog Thioesterase"/>
    <property type="match status" value="2"/>
</dbReference>
<dbReference type="SMART" id="SM00826">
    <property type="entry name" value="PKS_DH"/>
    <property type="match status" value="1"/>
</dbReference>
<feature type="region of interest" description="Disordered" evidence="7">
    <location>
        <begin position="18"/>
        <end position="49"/>
    </location>
</feature>
<accession>A0A250WQL1</accession>
<dbReference type="InterPro" id="IPR020806">
    <property type="entry name" value="PKS_PP-bd"/>
</dbReference>
<dbReference type="InterPro" id="IPR050091">
    <property type="entry name" value="PKS_NRPS_Biosynth_Enz"/>
</dbReference>
<dbReference type="InterPro" id="IPR042104">
    <property type="entry name" value="PKS_dehydratase_sf"/>
</dbReference>
<evidence type="ECO:0000313" key="12">
    <source>
        <dbReference type="Proteomes" id="UP000232323"/>
    </source>
</evidence>
<evidence type="ECO:0000313" key="11">
    <source>
        <dbReference type="EMBL" id="GAX72979.1"/>
    </source>
</evidence>
<dbReference type="Gene3D" id="3.30.300.30">
    <property type="match status" value="1"/>
</dbReference>
<reference evidence="11 12" key="1">
    <citation type="submission" date="2017-08" db="EMBL/GenBank/DDBJ databases">
        <title>Acidophilic green algal genome provides insights into adaptation to an acidic environment.</title>
        <authorList>
            <person name="Hirooka S."/>
            <person name="Hirose Y."/>
            <person name="Kanesaki Y."/>
            <person name="Higuchi S."/>
            <person name="Fujiwara T."/>
            <person name="Onuma R."/>
            <person name="Era A."/>
            <person name="Ohbayashi R."/>
            <person name="Uzuka A."/>
            <person name="Nozaki H."/>
            <person name="Yoshikawa H."/>
            <person name="Miyagishima S.Y."/>
        </authorList>
    </citation>
    <scope>NUCLEOTIDE SEQUENCE [LARGE SCALE GENOMIC DNA]</scope>
    <source>
        <strain evidence="11 12">NIES-2499</strain>
    </source>
</reference>
<evidence type="ECO:0000256" key="1">
    <source>
        <dbReference type="ARBA" id="ARBA00022450"/>
    </source>
</evidence>
<dbReference type="Gene3D" id="3.90.180.10">
    <property type="entry name" value="Medium-chain alcohol dehydrogenases, catalytic domain"/>
    <property type="match status" value="3"/>
</dbReference>
<dbReference type="Gene3D" id="3.40.50.12780">
    <property type="entry name" value="N-terminal domain of ligase-like"/>
    <property type="match status" value="1"/>
</dbReference>
<dbReference type="GO" id="GO:0006633">
    <property type="term" value="P:fatty acid biosynthetic process"/>
    <property type="evidence" value="ECO:0007669"/>
    <property type="project" value="TreeGrafter"/>
</dbReference>
<dbReference type="InterPro" id="IPR049900">
    <property type="entry name" value="PKS_mFAS_DH"/>
</dbReference>
<dbReference type="Pfam" id="PF00109">
    <property type="entry name" value="ketoacyl-synt"/>
    <property type="match status" value="3"/>
</dbReference>
<dbReference type="Pfam" id="PF13602">
    <property type="entry name" value="ADH_zinc_N_2"/>
    <property type="match status" value="3"/>
</dbReference>
<dbReference type="InterPro" id="IPR016039">
    <property type="entry name" value="Thiolase-like"/>
</dbReference>
<feature type="region of interest" description="Disordered" evidence="7">
    <location>
        <begin position="1649"/>
        <end position="1689"/>
    </location>
</feature>
<keyword evidence="5" id="KW-0511">Multifunctional enzyme</keyword>
<keyword evidence="3" id="KW-0808">Transferase</keyword>
<dbReference type="SUPFAM" id="SSF53901">
    <property type="entry name" value="Thiolase-like"/>
    <property type="match status" value="3"/>
</dbReference>
<dbReference type="Gene3D" id="1.10.1200.10">
    <property type="entry name" value="ACP-like"/>
    <property type="match status" value="6"/>
</dbReference>
<feature type="region of interest" description="C-terminal hotdog fold" evidence="6">
    <location>
        <begin position="7001"/>
        <end position="7159"/>
    </location>
</feature>
<evidence type="ECO:0000259" key="10">
    <source>
        <dbReference type="PROSITE" id="PS52019"/>
    </source>
</evidence>
<dbReference type="Pfam" id="PF00501">
    <property type="entry name" value="AMP-binding"/>
    <property type="match status" value="1"/>
</dbReference>
<feature type="region of interest" description="Disordered" evidence="7">
    <location>
        <begin position="4991"/>
        <end position="5017"/>
    </location>
</feature>
<feature type="domain" description="Carrier" evidence="8">
    <location>
        <begin position="6140"/>
        <end position="6219"/>
    </location>
</feature>
<dbReference type="InterPro" id="IPR020845">
    <property type="entry name" value="AMP-binding_CS"/>
</dbReference>